<dbReference type="Pfam" id="PF00096">
    <property type="entry name" value="zf-C2H2"/>
    <property type="match status" value="2"/>
</dbReference>
<evidence type="ECO:0000256" key="4">
    <source>
        <dbReference type="ARBA" id="ARBA00023015"/>
    </source>
</evidence>
<keyword evidence="6" id="KW-0539">Nucleus</keyword>
<keyword evidence="2 7" id="KW-0863">Zinc-finger</keyword>
<evidence type="ECO:0000256" key="3">
    <source>
        <dbReference type="ARBA" id="ARBA00022833"/>
    </source>
</evidence>
<dbReference type="SMART" id="SM00355">
    <property type="entry name" value="ZnF_C2H2"/>
    <property type="match status" value="2"/>
</dbReference>
<name>A0A8H6IYP1_9PEZI</name>
<keyword evidence="11" id="KW-1185">Reference proteome</keyword>
<dbReference type="GO" id="GO:0000981">
    <property type="term" value="F:DNA-binding transcription factor activity, RNA polymerase II-specific"/>
    <property type="evidence" value="ECO:0007669"/>
    <property type="project" value="InterPro"/>
</dbReference>
<sequence>MATIVHDKDLICPDCGLEFRRLDHLKRHTALHNGRKPFACSACGRSFSRRDTLQRHVAVHQPSDTAVSPQAISATDRSEAACSHCRASKQKCDGIQPCNRCTKKGVECAYLPRRMRQVKKLHIRPDPESSSTESETQDLIGGDANAASLTLSHVSLQESTSPSLFRPTPASTATPADIRQLWQELLSQAPVPSTLPIQGIDAIMSDLLNVSHEQGSFLDLTPWSPTTDGGFLAPDATWPAAPALPAPSPGEGILRIPNVPSLSSQEQAAIAVDIDVGVDAENYGHVPSLSLPKYESIVHWALVLLPGVVLPAVEPFSAFIQLYFERFHDLIPILHRPTFDPNTASDTLVLAIAHVQRCPPIKQIKSSTSIC</sequence>
<reference evidence="10 11" key="1">
    <citation type="journal article" date="2020" name="Phytopathology">
        <title>Genome Sequence Resources of Colletotrichum truncatum, C. plurivorum, C. musicola, and C. sojae: Four Species Pathogenic to Soybean (Glycine max).</title>
        <authorList>
            <person name="Rogerio F."/>
            <person name="Boufleur T.R."/>
            <person name="Ciampi-Guillardi M."/>
            <person name="Sukno S.A."/>
            <person name="Thon M.R."/>
            <person name="Massola Junior N.S."/>
            <person name="Baroncelli R."/>
        </authorList>
    </citation>
    <scope>NUCLEOTIDE SEQUENCE [LARGE SCALE GENOMIC DNA]</scope>
    <source>
        <strain evidence="10 11">LFN0009</strain>
    </source>
</reference>
<dbReference type="SUPFAM" id="SSF57701">
    <property type="entry name" value="Zn2/Cys6 DNA-binding domain"/>
    <property type="match status" value="1"/>
</dbReference>
<evidence type="ECO:0000313" key="10">
    <source>
        <dbReference type="EMBL" id="KAF6802920.1"/>
    </source>
</evidence>
<evidence type="ECO:0000256" key="1">
    <source>
        <dbReference type="ARBA" id="ARBA00022723"/>
    </source>
</evidence>
<dbReference type="PROSITE" id="PS50048">
    <property type="entry name" value="ZN2_CY6_FUNGAL_2"/>
    <property type="match status" value="1"/>
</dbReference>
<accession>A0A8H6IYP1</accession>
<dbReference type="CDD" id="cd00067">
    <property type="entry name" value="GAL4"/>
    <property type="match status" value="1"/>
</dbReference>
<dbReference type="PROSITE" id="PS00463">
    <property type="entry name" value="ZN2_CY6_FUNGAL_1"/>
    <property type="match status" value="1"/>
</dbReference>
<feature type="domain" description="C2H2-type" evidence="9">
    <location>
        <begin position="10"/>
        <end position="37"/>
    </location>
</feature>
<protein>
    <submittedName>
        <fullName evidence="10">Uncharacterized protein</fullName>
    </submittedName>
</protein>
<dbReference type="Gene3D" id="3.30.160.60">
    <property type="entry name" value="Classic Zinc Finger"/>
    <property type="match status" value="2"/>
</dbReference>
<dbReference type="GO" id="GO:0008270">
    <property type="term" value="F:zinc ion binding"/>
    <property type="evidence" value="ECO:0007669"/>
    <property type="project" value="UniProtKB-KW"/>
</dbReference>
<dbReference type="Gene3D" id="4.10.240.10">
    <property type="entry name" value="Zn(2)-C6 fungal-type DNA-binding domain"/>
    <property type="match status" value="1"/>
</dbReference>
<organism evidence="10 11">
    <name type="scientific">Colletotrichum sojae</name>
    <dbReference type="NCBI Taxonomy" id="2175907"/>
    <lineage>
        <taxon>Eukaryota</taxon>
        <taxon>Fungi</taxon>
        <taxon>Dikarya</taxon>
        <taxon>Ascomycota</taxon>
        <taxon>Pezizomycotina</taxon>
        <taxon>Sordariomycetes</taxon>
        <taxon>Hypocreomycetidae</taxon>
        <taxon>Glomerellales</taxon>
        <taxon>Glomerellaceae</taxon>
        <taxon>Colletotrichum</taxon>
        <taxon>Colletotrichum orchidearum species complex</taxon>
    </lineage>
</organism>
<dbReference type="EMBL" id="WIGN01000254">
    <property type="protein sequence ID" value="KAF6802920.1"/>
    <property type="molecule type" value="Genomic_DNA"/>
</dbReference>
<keyword evidence="1" id="KW-0479">Metal-binding</keyword>
<keyword evidence="4" id="KW-0805">Transcription regulation</keyword>
<keyword evidence="3" id="KW-0862">Zinc</keyword>
<feature type="domain" description="C2H2-type" evidence="9">
    <location>
        <begin position="38"/>
        <end position="65"/>
    </location>
</feature>
<evidence type="ECO:0000256" key="6">
    <source>
        <dbReference type="ARBA" id="ARBA00023242"/>
    </source>
</evidence>
<evidence type="ECO:0000313" key="11">
    <source>
        <dbReference type="Proteomes" id="UP000652219"/>
    </source>
</evidence>
<evidence type="ECO:0000256" key="5">
    <source>
        <dbReference type="ARBA" id="ARBA00023163"/>
    </source>
</evidence>
<dbReference type="InterPro" id="IPR013087">
    <property type="entry name" value="Znf_C2H2_type"/>
</dbReference>
<evidence type="ECO:0000256" key="2">
    <source>
        <dbReference type="ARBA" id="ARBA00022771"/>
    </source>
</evidence>
<dbReference type="InterPro" id="IPR036236">
    <property type="entry name" value="Znf_C2H2_sf"/>
</dbReference>
<dbReference type="Pfam" id="PF00172">
    <property type="entry name" value="Zn_clus"/>
    <property type="match status" value="1"/>
</dbReference>
<evidence type="ECO:0000259" key="9">
    <source>
        <dbReference type="PROSITE" id="PS50157"/>
    </source>
</evidence>
<dbReference type="AlphaFoldDB" id="A0A8H6IYP1"/>
<keyword evidence="5" id="KW-0804">Transcription</keyword>
<dbReference type="PROSITE" id="PS50157">
    <property type="entry name" value="ZINC_FINGER_C2H2_2"/>
    <property type="match status" value="2"/>
</dbReference>
<gene>
    <name evidence="10" type="ORF">CSOJ01_11245</name>
</gene>
<dbReference type="InterPro" id="IPR001138">
    <property type="entry name" value="Zn2Cys6_DnaBD"/>
</dbReference>
<dbReference type="GO" id="GO:0006351">
    <property type="term" value="P:DNA-templated transcription"/>
    <property type="evidence" value="ECO:0007669"/>
    <property type="project" value="InterPro"/>
</dbReference>
<dbReference type="InterPro" id="IPR036864">
    <property type="entry name" value="Zn2-C6_fun-type_DNA-bd_sf"/>
</dbReference>
<dbReference type="FunFam" id="3.30.160.60:FF:002343">
    <property type="entry name" value="Zinc finger protein 33A"/>
    <property type="match status" value="1"/>
</dbReference>
<evidence type="ECO:0000259" key="8">
    <source>
        <dbReference type="PROSITE" id="PS50048"/>
    </source>
</evidence>
<dbReference type="SUPFAM" id="SSF57667">
    <property type="entry name" value="beta-beta-alpha zinc fingers"/>
    <property type="match status" value="1"/>
</dbReference>
<dbReference type="Proteomes" id="UP000652219">
    <property type="component" value="Unassembled WGS sequence"/>
</dbReference>
<dbReference type="GO" id="GO:0003677">
    <property type="term" value="F:DNA binding"/>
    <property type="evidence" value="ECO:0007669"/>
    <property type="project" value="InterPro"/>
</dbReference>
<dbReference type="SMART" id="SM00066">
    <property type="entry name" value="GAL4"/>
    <property type="match status" value="1"/>
</dbReference>
<dbReference type="CDD" id="cd12148">
    <property type="entry name" value="fungal_TF_MHR"/>
    <property type="match status" value="1"/>
</dbReference>
<proteinExistence type="predicted"/>
<comment type="caution">
    <text evidence="10">The sequence shown here is derived from an EMBL/GenBank/DDBJ whole genome shotgun (WGS) entry which is preliminary data.</text>
</comment>
<dbReference type="Pfam" id="PF04082">
    <property type="entry name" value="Fungal_trans"/>
    <property type="match status" value="1"/>
</dbReference>
<dbReference type="PROSITE" id="PS00028">
    <property type="entry name" value="ZINC_FINGER_C2H2_1"/>
    <property type="match status" value="2"/>
</dbReference>
<feature type="domain" description="Zn(2)-C6 fungal-type" evidence="8">
    <location>
        <begin position="81"/>
        <end position="110"/>
    </location>
</feature>
<dbReference type="PANTHER" id="PTHR47660:SF2">
    <property type="entry name" value="TRANSCRIPTION FACTOR WITH C2H2 AND ZN(2)-CYS(6) DNA BINDING DOMAIN (EUROFUNG)"/>
    <property type="match status" value="1"/>
</dbReference>
<dbReference type="InterPro" id="IPR007219">
    <property type="entry name" value="XnlR_reg_dom"/>
</dbReference>
<evidence type="ECO:0000256" key="7">
    <source>
        <dbReference type="PROSITE-ProRule" id="PRU00042"/>
    </source>
</evidence>
<dbReference type="PANTHER" id="PTHR47660">
    <property type="entry name" value="TRANSCRIPTION FACTOR WITH C2H2 AND ZN(2)-CYS(6) DNA BINDING DOMAIN (EUROFUNG)-RELATED-RELATED"/>
    <property type="match status" value="1"/>
</dbReference>